<feature type="transmembrane region" description="Helical" evidence="6">
    <location>
        <begin position="486"/>
        <end position="505"/>
    </location>
</feature>
<evidence type="ECO:0000256" key="6">
    <source>
        <dbReference type="SAM" id="Phobius"/>
    </source>
</evidence>
<evidence type="ECO:0000256" key="3">
    <source>
        <dbReference type="ARBA" id="ARBA00022989"/>
    </source>
</evidence>
<feature type="compositionally biased region" description="Pro residues" evidence="5">
    <location>
        <begin position="106"/>
        <end position="126"/>
    </location>
</feature>
<feature type="region of interest" description="Disordered" evidence="5">
    <location>
        <begin position="381"/>
        <end position="449"/>
    </location>
</feature>
<dbReference type="Gene3D" id="3.10.20.90">
    <property type="entry name" value="Phosphatidylinositol 3-kinase Catalytic Subunit, Chain A, domain 1"/>
    <property type="match status" value="1"/>
</dbReference>
<keyword evidence="4 6" id="KW-0472">Membrane</keyword>
<name>A0A4Z0A2Z4_9AGAM</name>
<dbReference type="OrthoDB" id="21589at2759"/>
<proteinExistence type="predicted"/>
<dbReference type="SUPFAM" id="SSF54236">
    <property type="entry name" value="Ubiquitin-like"/>
    <property type="match status" value="1"/>
</dbReference>
<feature type="domain" description="Ubiquitin-like" evidence="7">
    <location>
        <begin position="6"/>
        <end position="77"/>
    </location>
</feature>
<gene>
    <name evidence="8" type="ORF">EWM64_g3194</name>
</gene>
<dbReference type="AlphaFoldDB" id="A0A4Z0A2Z4"/>
<dbReference type="Proteomes" id="UP000298061">
    <property type="component" value="Unassembled WGS sequence"/>
</dbReference>
<dbReference type="InterPro" id="IPR000626">
    <property type="entry name" value="Ubiquitin-like_dom"/>
</dbReference>
<feature type="region of interest" description="Disordered" evidence="5">
    <location>
        <begin position="84"/>
        <end position="147"/>
    </location>
</feature>
<dbReference type="STRING" id="135208.A0A4Z0A2Z4"/>
<evidence type="ECO:0000256" key="1">
    <source>
        <dbReference type="ARBA" id="ARBA00004370"/>
    </source>
</evidence>
<evidence type="ECO:0000313" key="8">
    <source>
        <dbReference type="EMBL" id="TFY80814.1"/>
    </source>
</evidence>
<keyword evidence="9" id="KW-1185">Reference proteome</keyword>
<keyword evidence="2 6" id="KW-0812">Transmembrane</keyword>
<accession>A0A4Z0A2Z4</accession>
<dbReference type="PANTHER" id="PTHR12943">
    <property type="entry name" value="HOMOCYSTEINE-RESPONSIVE ENDOPLASMIC RETICULUM-RESIDENT UNIQUITIN-LIKE DOMAIN HERPUD PROTEIN FAMILY MEMBER"/>
    <property type="match status" value="1"/>
</dbReference>
<organism evidence="8 9">
    <name type="scientific">Hericium alpestre</name>
    <dbReference type="NCBI Taxonomy" id="135208"/>
    <lineage>
        <taxon>Eukaryota</taxon>
        <taxon>Fungi</taxon>
        <taxon>Dikarya</taxon>
        <taxon>Basidiomycota</taxon>
        <taxon>Agaricomycotina</taxon>
        <taxon>Agaricomycetes</taxon>
        <taxon>Russulales</taxon>
        <taxon>Hericiaceae</taxon>
        <taxon>Hericium</taxon>
    </lineage>
</organism>
<evidence type="ECO:0000259" key="7">
    <source>
        <dbReference type="PROSITE" id="PS50053"/>
    </source>
</evidence>
<dbReference type="InterPro" id="IPR029071">
    <property type="entry name" value="Ubiquitin-like_domsf"/>
</dbReference>
<sequence length="586" mass="63732">MTLTRIRIELPSYSYSLELLTPDEYTILKLKSLIFTAVQGGPRADGQRIIWQGRILADTVVIRDLTKSADDTLVFHLAVHPTAWTGPPPGKPPVDFSQPSPSTSTSPPPPADAAPASPPIPAPSPFAPARMQGPPRPQAPSPQDMLNSYFQSNQSISNAPPSALAGIHHIHNNALLALEQRPLVQIPASVIPSMRDSAKEVLARHGYAWPAIFDEPFPAAQDESNGVKYERVNIQGRDYLKIVTPEATPTPLQVHALKVLTYTFPLLSIPASPQMPYPYPASLGGAADYTAPFPPLNPNNPADINARLQQLGLPPLRAAQPAAEVRVVNVRALIAPILLLLLRTLFLVYFISPFQTPLFGLLVGAWLLYETWKAMRNAIGPPGPRNRAARDAAGGNNNANAPNAPAANGQPAQNGNANANDNANGNHPAQPQPEPERRQLATGSGIPAHGQWDTVLETAARFNTLEEHAALEGHEFPPTDRFYTPAWKLVSFFMLLMATMHPAFWDRRRAILKRREGHVKCRGDIAVGGFNTGKLVVRDFITLHLVPPNPAYSPLAEHLHAHAIRLVTDSFLDSTEPGREELSFSS</sequence>
<dbReference type="InterPro" id="IPR039751">
    <property type="entry name" value="HERPUD1/2"/>
</dbReference>
<evidence type="ECO:0000256" key="2">
    <source>
        <dbReference type="ARBA" id="ARBA00022692"/>
    </source>
</evidence>
<comment type="caution">
    <text evidence="8">The sequence shown here is derived from an EMBL/GenBank/DDBJ whole genome shotgun (WGS) entry which is preliminary data.</text>
</comment>
<dbReference type="PANTHER" id="PTHR12943:SF27">
    <property type="entry name" value="HOMOCYSTEINE-INDUCED ENDOPLASMIC RETICULUM PROTEIN, ISOFORM A"/>
    <property type="match status" value="1"/>
</dbReference>
<evidence type="ECO:0000256" key="4">
    <source>
        <dbReference type="ARBA" id="ARBA00023136"/>
    </source>
</evidence>
<dbReference type="GO" id="GO:0030968">
    <property type="term" value="P:endoplasmic reticulum unfolded protein response"/>
    <property type="evidence" value="ECO:0007669"/>
    <property type="project" value="TreeGrafter"/>
</dbReference>
<dbReference type="GO" id="GO:0016020">
    <property type="term" value="C:membrane"/>
    <property type="evidence" value="ECO:0007669"/>
    <property type="project" value="UniProtKB-SubCell"/>
</dbReference>
<dbReference type="EMBL" id="SFCI01000284">
    <property type="protein sequence ID" value="TFY80814.1"/>
    <property type="molecule type" value="Genomic_DNA"/>
</dbReference>
<evidence type="ECO:0000256" key="5">
    <source>
        <dbReference type="SAM" id="MobiDB-lite"/>
    </source>
</evidence>
<reference evidence="8 9" key="1">
    <citation type="submission" date="2019-02" db="EMBL/GenBank/DDBJ databases">
        <title>Genome sequencing of the rare red list fungi Hericium alpestre (H. flagellum).</title>
        <authorList>
            <person name="Buettner E."/>
            <person name="Kellner H."/>
        </authorList>
    </citation>
    <scope>NUCLEOTIDE SEQUENCE [LARGE SCALE GENOMIC DNA]</scope>
    <source>
        <strain evidence="8 9">DSM 108284</strain>
    </source>
</reference>
<keyword evidence="3 6" id="KW-1133">Transmembrane helix</keyword>
<feature type="compositionally biased region" description="Low complexity" evidence="5">
    <location>
        <begin position="391"/>
        <end position="429"/>
    </location>
</feature>
<comment type="subcellular location">
    <subcellularLocation>
        <location evidence="1">Membrane</location>
    </subcellularLocation>
</comment>
<protein>
    <recommendedName>
        <fullName evidence="7">Ubiquitin-like domain-containing protein</fullName>
    </recommendedName>
</protein>
<evidence type="ECO:0000313" key="9">
    <source>
        <dbReference type="Proteomes" id="UP000298061"/>
    </source>
</evidence>
<dbReference type="PROSITE" id="PS50053">
    <property type="entry name" value="UBIQUITIN_2"/>
    <property type="match status" value="1"/>
</dbReference>